<feature type="region of interest" description="Disordered" evidence="1">
    <location>
        <begin position="583"/>
        <end position="694"/>
    </location>
</feature>
<comment type="caution">
    <text evidence="2">The sequence shown here is derived from an EMBL/GenBank/DDBJ whole genome shotgun (WGS) entry which is preliminary data.</text>
</comment>
<protein>
    <submittedName>
        <fullName evidence="2">Uncharacterized protein</fullName>
    </submittedName>
</protein>
<evidence type="ECO:0000313" key="3">
    <source>
        <dbReference type="Proteomes" id="UP001160148"/>
    </source>
</evidence>
<feature type="compositionally biased region" description="Basic and acidic residues" evidence="1">
    <location>
        <begin position="583"/>
        <end position="614"/>
    </location>
</feature>
<dbReference type="AlphaFoldDB" id="A0AAV0WTB5"/>
<feature type="compositionally biased region" description="Polar residues" evidence="1">
    <location>
        <begin position="667"/>
        <end position="694"/>
    </location>
</feature>
<keyword evidence="3" id="KW-1185">Reference proteome</keyword>
<dbReference type="Proteomes" id="UP001160148">
    <property type="component" value="Unassembled WGS sequence"/>
</dbReference>
<evidence type="ECO:0000313" key="2">
    <source>
        <dbReference type="EMBL" id="CAI6358757.1"/>
    </source>
</evidence>
<feature type="compositionally biased region" description="Basic residues" evidence="1">
    <location>
        <begin position="654"/>
        <end position="666"/>
    </location>
</feature>
<feature type="compositionally biased region" description="Polar residues" evidence="1">
    <location>
        <begin position="624"/>
        <end position="651"/>
    </location>
</feature>
<feature type="compositionally biased region" description="Basic residues" evidence="1">
    <location>
        <begin position="387"/>
        <end position="413"/>
    </location>
</feature>
<name>A0AAV0WTB5_9HEMI</name>
<feature type="region of interest" description="Disordered" evidence="1">
    <location>
        <begin position="527"/>
        <end position="549"/>
    </location>
</feature>
<proteinExistence type="predicted"/>
<evidence type="ECO:0000256" key="1">
    <source>
        <dbReference type="SAM" id="MobiDB-lite"/>
    </source>
</evidence>
<sequence length="773" mass="88029">MDQSPAPSFDPALLDMENMTSDKWYSLIYTRIVQQEDIFVGDFKKKVVEIMNMCMNKPNATLESIQQDITNTINESQFESEHQKFIDGIVGGTYEYLCQFIIKNSMENIKRTQCALNCFSLTNNLNYGAIKSYCNDNMLLQGSSKLTQIQCLPESNNNTTDSDKAIQSYMLNSNSPNDENSVLNIKNTSVSKIETTSFNNYRSTLQINNLTVDCTNSLPLLDNIHTNDNVDSAHSSRIIDDDEQTTEAIISLALKIQQTNFTYDDEFEGVDINVSNVPTTNEFQTTIEQNGDQNTDPLKLEEEYKIHNSLKLLETLVNIEHDKLEVQKSLKTENETEPIIQTNDKMRLKSTKKTNIRKKKSRKLQENIIKEEENEEEWLPSTDKQNRCSKNKTKTNKRKSHTDKASKKNKKVKVKNTVNNLSTSNSSCSIEIQNDEDISLALKSPSYTKKPETIVSTVRNTKSLDTTSSVRTQLVYHNTKDCLPTNEFKGFSDNIESMPHDEKKNNLAVAVNNLNALLIKTTTVASTSGSNEKDDIIKNKSSSGLSGSLMKTSDYKKLYEKDRKSLFSPDVVIIKNVPLKPSKDFSNDLHIKKEDQDKKPKSKIHKEESNNKTSDKKRKLSNPKVKSTNRSPKMTHNSKSKPNNALTSLEQKSLYKRSNNKCKRLKVTNSEGKAKTNSVNNANDESNKNISENKVSDNIDTLELQALDRTNFLENNEFGEGTSRHQQLNGVNVFENKESNKDTLEFEAEWLRKKCELYNIKPIWIVIDPNCRY</sequence>
<organism evidence="2 3">
    <name type="scientific">Macrosiphum euphorbiae</name>
    <name type="common">potato aphid</name>
    <dbReference type="NCBI Taxonomy" id="13131"/>
    <lineage>
        <taxon>Eukaryota</taxon>
        <taxon>Metazoa</taxon>
        <taxon>Ecdysozoa</taxon>
        <taxon>Arthropoda</taxon>
        <taxon>Hexapoda</taxon>
        <taxon>Insecta</taxon>
        <taxon>Pterygota</taxon>
        <taxon>Neoptera</taxon>
        <taxon>Paraneoptera</taxon>
        <taxon>Hemiptera</taxon>
        <taxon>Sternorrhyncha</taxon>
        <taxon>Aphidomorpha</taxon>
        <taxon>Aphidoidea</taxon>
        <taxon>Aphididae</taxon>
        <taxon>Macrosiphini</taxon>
        <taxon>Macrosiphum</taxon>
    </lineage>
</organism>
<reference evidence="2 3" key="1">
    <citation type="submission" date="2023-01" db="EMBL/GenBank/DDBJ databases">
        <authorList>
            <person name="Whitehead M."/>
        </authorList>
    </citation>
    <scope>NUCLEOTIDE SEQUENCE [LARGE SCALE GENOMIC DNA]</scope>
</reference>
<accession>A0AAV0WTB5</accession>
<dbReference type="EMBL" id="CARXXK010000002">
    <property type="protein sequence ID" value="CAI6358757.1"/>
    <property type="molecule type" value="Genomic_DNA"/>
</dbReference>
<feature type="region of interest" description="Disordered" evidence="1">
    <location>
        <begin position="373"/>
        <end position="413"/>
    </location>
</feature>
<gene>
    <name evidence="2" type="ORF">MEUPH1_LOCUS14243</name>
</gene>